<keyword evidence="5" id="KW-0186">Copper</keyword>
<name>A0A3Q8XMD2_9HYPH</name>
<dbReference type="CDD" id="cd02968">
    <property type="entry name" value="SCO"/>
    <property type="match status" value="1"/>
</dbReference>
<dbReference type="SUPFAM" id="SSF46626">
    <property type="entry name" value="Cytochrome c"/>
    <property type="match status" value="1"/>
</dbReference>
<evidence type="ECO:0000256" key="4">
    <source>
        <dbReference type="ARBA" id="ARBA00023004"/>
    </source>
</evidence>
<keyword evidence="2 7" id="KW-0349">Heme</keyword>
<evidence type="ECO:0000313" key="10">
    <source>
        <dbReference type="EMBL" id="AZN70989.1"/>
    </source>
</evidence>
<protein>
    <submittedName>
        <fullName evidence="10">SCO1/SenC/PrrC family cytochrome c oxidase assembly protein</fullName>
    </submittedName>
</protein>
<dbReference type="OrthoDB" id="5296507at2"/>
<dbReference type="PROSITE" id="PS51007">
    <property type="entry name" value="CYTC"/>
    <property type="match status" value="1"/>
</dbReference>
<dbReference type="InterPro" id="IPR036909">
    <property type="entry name" value="Cyt_c-like_dom_sf"/>
</dbReference>
<dbReference type="KEGG" id="abaw:D5400_06590"/>
<dbReference type="InterPro" id="IPR036249">
    <property type="entry name" value="Thioredoxin-like_sf"/>
</dbReference>
<proteinExistence type="inferred from homology"/>
<dbReference type="Gene3D" id="3.40.30.10">
    <property type="entry name" value="Glutaredoxin"/>
    <property type="match status" value="1"/>
</dbReference>
<evidence type="ECO:0000256" key="6">
    <source>
        <dbReference type="PIRSR" id="PIRSR603782-2"/>
    </source>
</evidence>
<evidence type="ECO:0000256" key="8">
    <source>
        <dbReference type="SAM" id="MobiDB-lite"/>
    </source>
</evidence>
<dbReference type="Pfam" id="PF00034">
    <property type="entry name" value="Cytochrom_C"/>
    <property type="match status" value="1"/>
</dbReference>
<dbReference type="Pfam" id="PF02630">
    <property type="entry name" value="SCO1-SenC"/>
    <property type="match status" value="1"/>
</dbReference>
<dbReference type="PANTHER" id="PTHR12151:SF25">
    <property type="entry name" value="LINALOOL DEHYDRATASE_ISOMERASE DOMAIN-CONTAINING PROTEIN"/>
    <property type="match status" value="1"/>
</dbReference>
<comment type="similarity">
    <text evidence="1">Belongs to the SCO1/2 family.</text>
</comment>
<dbReference type="GO" id="GO:0020037">
    <property type="term" value="F:heme binding"/>
    <property type="evidence" value="ECO:0007669"/>
    <property type="project" value="InterPro"/>
</dbReference>
<feature type="region of interest" description="Disordered" evidence="8">
    <location>
        <begin position="291"/>
        <end position="315"/>
    </location>
</feature>
<organism evidence="10 11">
    <name type="scientific">Georhizobium profundi</name>
    <dbReference type="NCBI Taxonomy" id="2341112"/>
    <lineage>
        <taxon>Bacteria</taxon>
        <taxon>Pseudomonadati</taxon>
        <taxon>Pseudomonadota</taxon>
        <taxon>Alphaproteobacteria</taxon>
        <taxon>Hyphomicrobiales</taxon>
        <taxon>Rhizobiaceae</taxon>
        <taxon>Georhizobium</taxon>
    </lineage>
</organism>
<evidence type="ECO:0000256" key="7">
    <source>
        <dbReference type="PROSITE-ProRule" id="PRU00433"/>
    </source>
</evidence>
<feature type="binding site" evidence="5">
    <location>
        <position position="26"/>
    </location>
    <ligand>
        <name>Cu cation</name>
        <dbReference type="ChEBI" id="CHEBI:23378"/>
    </ligand>
</feature>
<feature type="disulfide bond" description="Redox-active" evidence="6">
    <location>
        <begin position="22"/>
        <end position="26"/>
    </location>
</feature>
<evidence type="ECO:0000256" key="3">
    <source>
        <dbReference type="ARBA" id="ARBA00022723"/>
    </source>
</evidence>
<gene>
    <name evidence="10" type="ORF">D5400_06590</name>
</gene>
<feature type="binding site" evidence="5">
    <location>
        <position position="22"/>
    </location>
    <ligand>
        <name>Cu cation</name>
        <dbReference type="ChEBI" id="CHEBI:23378"/>
    </ligand>
</feature>
<dbReference type="PANTHER" id="PTHR12151">
    <property type="entry name" value="ELECTRON TRANSPORT PROTIN SCO1/SENC FAMILY MEMBER"/>
    <property type="match status" value="1"/>
</dbReference>
<dbReference type="Proteomes" id="UP000268192">
    <property type="component" value="Chromosome"/>
</dbReference>
<dbReference type="RefSeq" id="WP_126008799.1">
    <property type="nucleotide sequence ID" value="NZ_CP032509.1"/>
</dbReference>
<dbReference type="InterPro" id="IPR003782">
    <property type="entry name" value="SCO1/SenC"/>
</dbReference>
<sequence>MKFFDDLIRDRMVVISFIYTSCRDLCPINTARLAEVARRLEGRMGEDIFFVSISVDPLNDTPERLKAFADAFYDGPGWTFITGDEQTLRQIGSKLGNNSEVPANHRNEVVLGNALTGDWSRNTPFGEIETLTSAVLDLDPVWREQRRMPDQAYLDPADLAGLQISAEPGQALFKKMCAPCHTVGVGDMVGPDLMGVTERRERDWLAAFIRDPETSRRAGDPVALDMVARFPGVRMPSFALTENDAADLISYLETRTKDIMTARADAIAHDADPAHHHGDHAAQPVAAVDDHAAHDQGHGEDHSHAHGHDAKPHHH</sequence>
<dbReference type="SUPFAM" id="SSF52833">
    <property type="entry name" value="Thioredoxin-like"/>
    <property type="match status" value="1"/>
</dbReference>
<dbReference type="GO" id="GO:0046872">
    <property type="term" value="F:metal ion binding"/>
    <property type="evidence" value="ECO:0007669"/>
    <property type="project" value="UniProtKB-KW"/>
</dbReference>
<keyword evidence="4 7" id="KW-0408">Iron</keyword>
<evidence type="ECO:0000313" key="11">
    <source>
        <dbReference type="Proteomes" id="UP000268192"/>
    </source>
</evidence>
<evidence type="ECO:0000256" key="5">
    <source>
        <dbReference type="PIRSR" id="PIRSR603782-1"/>
    </source>
</evidence>
<reference evidence="10 11" key="1">
    <citation type="submission" date="2018-09" db="EMBL/GenBank/DDBJ databases">
        <title>Marinorhizobium profundi gen. nov., sp. nov., isolated from a deep-sea sediment sample from the New Britain Trench and proposal of Marinorhizobiaceae fam. nov. in the order Rhizobiales of the class Alphaproteobacteria.</title>
        <authorList>
            <person name="Cao J."/>
        </authorList>
    </citation>
    <scope>NUCLEOTIDE SEQUENCE [LARGE SCALE GENOMIC DNA]</scope>
    <source>
        <strain evidence="10 11">WS11</strain>
    </source>
</reference>
<dbReference type="EMBL" id="CP032509">
    <property type="protein sequence ID" value="AZN70989.1"/>
    <property type="molecule type" value="Genomic_DNA"/>
</dbReference>
<evidence type="ECO:0000256" key="1">
    <source>
        <dbReference type="ARBA" id="ARBA00010996"/>
    </source>
</evidence>
<evidence type="ECO:0000256" key="2">
    <source>
        <dbReference type="ARBA" id="ARBA00022617"/>
    </source>
</evidence>
<keyword evidence="6" id="KW-1015">Disulfide bond</keyword>
<dbReference type="InterPro" id="IPR009056">
    <property type="entry name" value="Cyt_c-like_dom"/>
</dbReference>
<evidence type="ECO:0000259" key="9">
    <source>
        <dbReference type="PROSITE" id="PS51007"/>
    </source>
</evidence>
<dbReference type="AlphaFoldDB" id="A0A3Q8XMD2"/>
<dbReference type="GO" id="GO:0009055">
    <property type="term" value="F:electron transfer activity"/>
    <property type="evidence" value="ECO:0007669"/>
    <property type="project" value="InterPro"/>
</dbReference>
<dbReference type="Gene3D" id="1.10.760.10">
    <property type="entry name" value="Cytochrome c-like domain"/>
    <property type="match status" value="1"/>
</dbReference>
<accession>A0A3Q8XMD2</accession>
<keyword evidence="3 5" id="KW-0479">Metal-binding</keyword>
<keyword evidence="11" id="KW-1185">Reference proteome</keyword>
<feature type="domain" description="Cytochrome c" evidence="9">
    <location>
        <begin position="164"/>
        <end position="256"/>
    </location>
</feature>